<reference evidence="2" key="1">
    <citation type="submission" date="2023-10" db="EMBL/GenBank/DDBJ databases">
        <authorList>
            <person name="Chen Y."/>
            <person name="Shah S."/>
            <person name="Dougan E. K."/>
            <person name="Thang M."/>
            <person name="Chan C."/>
        </authorList>
    </citation>
    <scope>NUCLEOTIDE SEQUENCE [LARGE SCALE GENOMIC DNA]</scope>
</reference>
<dbReference type="PANTHER" id="PTHR34009:SF2">
    <property type="entry name" value="PROTEIN STAR"/>
    <property type="match status" value="1"/>
</dbReference>
<dbReference type="Proteomes" id="UP001189429">
    <property type="component" value="Unassembled WGS sequence"/>
</dbReference>
<accession>A0ABN9TJC0</accession>
<feature type="signal peptide" evidence="1">
    <location>
        <begin position="1"/>
        <end position="18"/>
    </location>
</feature>
<gene>
    <name evidence="2" type="ORF">PCOR1329_LOCUS39444</name>
</gene>
<keyword evidence="3" id="KW-1185">Reference proteome</keyword>
<dbReference type="PANTHER" id="PTHR34009">
    <property type="entry name" value="PROTEIN STAR"/>
    <property type="match status" value="1"/>
</dbReference>
<evidence type="ECO:0000313" key="2">
    <source>
        <dbReference type="EMBL" id="CAK0845749.1"/>
    </source>
</evidence>
<sequence>MAVMRCVLVAASAASSLAGVPLGGILDASACRGAAHLDQVSLVQASASAKRMSRTAVRGGFGPSREFQGAALLEDAEQEAQGGHKQKLPDGVASPPQAGWNPSMVEYGNWPLLDVPKDGEYSLDHGDTIRSYSWARQDVKILTQLFLNITNGFYIESHAGEGEHGSNSLLFELVGWRGLLMEPRVMTYMALWAKFRKAWLFMGGVSWTTTQMEAGFDVNGLIDMANGHRVPVHPLPSFLHEMGNRKTVDFWALNNGGYEPEVLNTTLNSGYGIEIGVVCATIHDHLDGKGNESWEMRTRAATEQLLFEIMQNASFQYVGGLNPTWVNTIAQRWETPCS</sequence>
<dbReference type="InterPro" id="IPR053202">
    <property type="entry name" value="EGF_Rcpt_Signaling_Reg"/>
</dbReference>
<name>A0ABN9TJC0_9DINO</name>
<protein>
    <submittedName>
        <fullName evidence="2">Uncharacterized protein</fullName>
    </submittedName>
</protein>
<evidence type="ECO:0000256" key="1">
    <source>
        <dbReference type="SAM" id="SignalP"/>
    </source>
</evidence>
<comment type="caution">
    <text evidence="2">The sequence shown here is derived from an EMBL/GenBank/DDBJ whole genome shotgun (WGS) entry which is preliminary data.</text>
</comment>
<evidence type="ECO:0000313" key="3">
    <source>
        <dbReference type="Proteomes" id="UP001189429"/>
    </source>
</evidence>
<feature type="chain" id="PRO_5047478078" evidence="1">
    <location>
        <begin position="19"/>
        <end position="338"/>
    </location>
</feature>
<organism evidence="2 3">
    <name type="scientific">Prorocentrum cordatum</name>
    <dbReference type="NCBI Taxonomy" id="2364126"/>
    <lineage>
        <taxon>Eukaryota</taxon>
        <taxon>Sar</taxon>
        <taxon>Alveolata</taxon>
        <taxon>Dinophyceae</taxon>
        <taxon>Prorocentrales</taxon>
        <taxon>Prorocentraceae</taxon>
        <taxon>Prorocentrum</taxon>
    </lineage>
</organism>
<proteinExistence type="predicted"/>
<keyword evidence="1" id="KW-0732">Signal</keyword>
<dbReference type="EMBL" id="CAUYUJ010014762">
    <property type="protein sequence ID" value="CAK0845749.1"/>
    <property type="molecule type" value="Genomic_DNA"/>
</dbReference>